<dbReference type="PANTHER" id="PTHR10293">
    <property type="entry name" value="GLUTAREDOXIN FAMILY MEMBER"/>
    <property type="match status" value="1"/>
</dbReference>
<keyword evidence="3" id="KW-0411">Iron-sulfur</keyword>
<feature type="compositionally biased region" description="Polar residues" evidence="4">
    <location>
        <begin position="13"/>
        <end position="32"/>
    </location>
</feature>
<evidence type="ECO:0000259" key="5">
    <source>
        <dbReference type="PROSITE" id="PS51352"/>
    </source>
</evidence>
<dbReference type="PROSITE" id="PS51354">
    <property type="entry name" value="GLUTAREDOXIN_2"/>
    <property type="match status" value="1"/>
</dbReference>
<name>A0ABQ9P7A9_9PEZI</name>
<organism evidence="6 7">
    <name type="scientific">Coniosporium apollinis</name>
    <dbReference type="NCBI Taxonomy" id="61459"/>
    <lineage>
        <taxon>Eukaryota</taxon>
        <taxon>Fungi</taxon>
        <taxon>Dikarya</taxon>
        <taxon>Ascomycota</taxon>
        <taxon>Pezizomycotina</taxon>
        <taxon>Dothideomycetes</taxon>
        <taxon>Dothideomycetes incertae sedis</taxon>
        <taxon>Coniosporium</taxon>
    </lineage>
</organism>
<evidence type="ECO:0000256" key="1">
    <source>
        <dbReference type="ARBA" id="ARBA00022723"/>
    </source>
</evidence>
<gene>
    <name evidence="6" type="primary">GRX3</name>
    <name evidence="6" type="ORF">H2201_000552</name>
</gene>
<dbReference type="InterPro" id="IPR033658">
    <property type="entry name" value="GRX_PICOT-like"/>
</dbReference>
<dbReference type="InterPro" id="IPR002109">
    <property type="entry name" value="Glutaredoxin"/>
</dbReference>
<keyword evidence="1" id="KW-0479">Metal-binding</keyword>
<dbReference type="SUPFAM" id="SSF52833">
    <property type="entry name" value="Thioredoxin-like"/>
    <property type="match status" value="2"/>
</dbReference>
<feature type="compositionally biased region" description="Polar residues" evidence="4">
    <location>
        <begin position="158"/>
        <end position="168"/>
    </location>
</feature>
<proteinExistence type="predicted"/>
<reference evidence="6" key="1">
    <citation type="submission" date="2022-10" db="EMBL/GenBank/DDBJ databases">
        <title>Culturing micro-colonial fungi from biological soil crusts in the Mojave desert and describing Neophaeococcomyces mojavensis, and introducing the new genera and species Taxawa tesnikishii.</title>
        <authorList>
            <person name="Kurbessoian T."/>
            <person name="Stajich J.E."/>
        </authorList>
    </citation>
    <scope>NUCLEOTIDE SEQUENCE</scope>
    <source>
        <strain evidence="6">TK_1</strain>
    </source>
</reference>
<evidence type="ECO:0000256" key="2">
    <source>
        <dbReference type="ARBA" id="ARBA00023004"/>
    </source>
</evidence>
<comment type="caution">
    <text evidence="6">The sequence shown here is derived from an EMBL/GenBank/DDBJ whole genome shotgun (WGS) entry which is preliminary data.</text>
</comment>
<keyword evidence="7" id="KW-1185">Reference proteome</keyword>
<keyword evidence="2" id="KW-0408">Iron</keyword>
<feature type="compositionally biased region" description="Low complexity" evidence="4">
    <location>
        <begin position="324"/>
        <end position="334"/>
    </location>
</feature>
<evidence type="ECO:0000313" key="6">
    <source>
        <dbReference type="EMBL" id="KAJ9669201.1"/>
    </source>
</evidence>
<feature type="region of interest" description="Disordered" evidence="4">
    <location>
        <begin position="140"/>
        <end position="212"/>
    </location>
</feature>
<dbReference type="PROSITE" id="PS51352">
    <property type="entry name" value="THIOREDOXIN_2"/>
    <property type="match status" value="1"/>
</dbReference>
<dbReference type="InterPro" id="IPR004480">
    <property type="entry name" value="Monothiol_GRX-rel"/>
</dbReference>
<evidence type="ECO:0000313" key="7">
    <source>
        <dbReference type="Proteomes" id="UP001172684"/>
    </source>
</evidence>
<dbReference type="CDD" id="cd03028">
    <property type="entry name" value="GRX_PICOT_like"/>
    <property type="match status" value="1"/>
</dbReference>
<dbReference type="InterPro" id="IPR036249">
    <property type="entry name" value="Thioredoxin-like_sf"/>
</dbReference>
<protein>
    <submittedName>
        <fullName evidence="6">Glutaredoxin</fullName>
    </submittedName>
</protein>
<dbReference type="Pfam" id="PF00085">
    <property type="entry name" value="Thioredoxin"/>
    <property type="match status" value="1"/>
</dbReference>
<dbReference type="Pfam" id="PF00462">
    <property type="entry name" value="Glutaredoxin"/>
    <property type="match status" value="1"/>
</dbReference>
<evidence type="ECO:0000256" key="3">
    <source>
        <dbReference type="ARBA" id="ARBA00023014"/>
    </source>
</evidence>
<dbReference type="EMBL" id="JAPDRL010000003">
    <property type="protein sequence ID" value="KAJ9669201.1"/>
    <property type="molecule type" value="Genomic_DNA"/>
</dbReference>
<evidence type="ECO:0000256" key="4">
    <source>
        <dbReference type="SAM" id="MobiDB-lite"/>
    </source>
</evidence>
<feature type="region of interest" description="Disordered" evidence="4">
    <location>
        <begin position="1"/>
        <end position="32"/>
    </location>
</feature>
<sequence>MAANPQPLDHQGAGSTVDLSSQKNPSSQSNTCTVTEIPTEADFAHHTTSLPSSALLVLYFHAPWAAPCKQMSTILETLASTYTVESPPQLAFLSINAEELPEVSEQYDVTAVPYIVLQRGGETLETISGGDAGKVRAAVEKHAGKSASPGKAGLPPSQAVSRPTQQEPVNLENGESEGKKDGAGGASNLSKYAPSDNDPKTAPEYSSGEKQGKEELFERLGELVKAAPVMLFMKGTPSAPQCGFSRQTVSLLREKGVRYGFFNILADDEVRQGLKEFSDWPTFPQVYVGGELVGGLDILKEEFENDPDFLKDYSVSSQRNSGGPAAPQQQANAA</sequence>
<feature type="region of interest" description="Disordered" evidence="4">
    <location>
        <begin position="311"/>
        <end position="334"/>
    </location>
</feature>
<dbReference type="PANTHER" id="PTHR10293:SF73">
    <property type="entry name" value="GLUTAREDOXIN-3"/>
    <property type="match status" value="1"/>
</dbReference>
<dbReference type="InterPro" id="IPR013766">
    <property type="entry name" value="Thioredoxin_domain"/>
</dbReference>
<dbReference type="Proteomes" id="UP001172684">
    <property type="component" value="Unassembled WGS sequence"/>
</dbReference>
<dbReference type="Gene3D" id="3.40.30.10">
    <property type="entry name" value="Glutaredoxin"/>
    <property type="match status" value="2"/>
</dbReference>
<feature type="domain" description="Thioredoxin" evidence="5">
    <location>
        <begin position="11"/>
        <end position="144"/>
    </location>
</feature>
<accession>A0ABQ9P7A9</accession>
<dbReference type="CDD" id="cd02984">
    <property type="entry name" value="TRX_PICOT"/>
    <property type="match status" value="1"/>
</dbReference>